<feature type="compositionally biased region" description="Basic and acidic residues" evidence="4">
    <location>
        <begin position="21"/>
        <end position="35"/>
    </location>
</feature>
<dbReference type="SUPFAM" id="SSF46785">
    <property type="entry name" value="Winged helix' DNA-binding domain"/>
    <property type="match status" value="1"/>
</dbReference>
<evidence type="ECO:0000256" key="3">
    <source>
        <dbReference type="ARBA" id="ARBA00023163"/>
    </source>
</evidence>
<evidence type="ECO:0000259" key="5">
    <source>
        <dbReference type="PROSITE" id="PS51118"/>
    </source>
</evidence>
<dbReference type="InterPro" id="IPR036390">
    <property type="entry name" value="WH_DNA-bd_sf"/>
</dbReference>
<name>A0A385DDF6_9ACTN</name>
<dbReference type="Pfam" id="PF01638">
    <property type="entry name" value="HxlR"/>
    <property type="match status" value="1"/>
</dbReference>
<protein>
    <submittedName>
        <fullName evidence="6">Transcriptional regulator</fullName>
    </submittedName>
</protein>
<dbReference type="GeneID" id="300115725"/>
<dbReference type="Proteomes" id="UP000259636">
    <property type="component" value="Chromosome"/>
</dbReference>
<dbReference type="RefSeq" id="WP_101277870.1">
    <property type="nucleotide sequence ID" value="NZ_CP031742.1"/>
</dbReference>
<dbReference type="KEGG" id="sky:D0C37_16250"/>
<gene>
    <name evidence="6" type="ORF">D0C37_16250</name>
</gene>
<dbReference type="EMBL" id="CP031742">
    <property type="protein sequence ID" value="AXQ56010.1"/>
    <property type="molecule type" value="Genomic_DNA"/>
</dbReference>
<feature type="domain" description="HTH hxlR-type" evidence="5">
    <location>
        <begin position="42"/>
        <end position="145"/>
    </location>
</feature>
<accession>A0A385DDF6</accession>
<dbReference type="PANTHER" id="PTHR33204">
    <property type="entry name" value="TRANSCRIPTIONAL REGULATOR, MARR FAMILY"/>
    <property type="match status" value="1"/>
</dbReference>
<dbReference type="PANTHER" id="PTHR33204:SF37">
    <property type="entry name" value="HTH-TYPE TRANSCRIPTIONAL REGULATOR YODB"/>
    <property type="match status" value="1"/>
</dbReference>
<keyword evidence="3" id="KW-0804">Transcription</keyword>
<evidence type="ECO:0000256" key="1">
    <source>
        <dbReference type="ARBA" id="ARBA00023015"/>
    </source>
</evidence>
<dbReference type="InterPro" id="IPR002577">
    <property type="entry name" value="HTH_HxlR"/>
</dbReference>
<dbReference type="InterPro" id="IPR036388">
    <property type="entry name" value="WH-like_DNA-bd_sf"/>
</dbReference>
<dbReference type="Gene3D" id="1.10.10.10">
    <property type="entry name" value="Winged helix-like DNA-binding domain superfamily/Winged helix DNA-binding domain"/>
    <property type="match status" value="1"/>
</dbReference>
<proteinExistence type="predicted"/>
<keyword evidence="2" id="KW-0238">DNA-binding</keyword>
<keyword evidence="1" id="KW-0805">Transcription regulation</keyword>
<evidence type="ECO:0000313" key="6">
    <source>
        <dbReference type="EMBL" id="AXQ56010.1"/>
    </source>
</evidence>
<evidence type="ECO:0000256" key="4">
    <source>
        <dbReference type="SAM" id="MobiDB-lite"/>
    </source>
</evidence>
<sequence>MAGNGRATGTDGARSGGAGNDRARNQAEAGERTETEPVPGPCGRVDLGITRVFELLGKRWTGPIIAVLMTQPVHFADLRRAIPGISERMLSDRLTELAAAGLVLREVSEGPPLRVSYRLTESGAELGPALSALRCWGEKHLLGGAGGEPGAGC</sequence>
<reference evidence="6 7" key="1">
    <citation type="submission" date="2018-08" db="EMBL/GenBank/DDBJ databases">
        <authorList>
            <person name="Ferrada E.E."/>
            <person name="Latorre B.A."/>
        </authorList>
    </citation>
    <scope>NUCLEOTIDE SEQUENCE [LARGE SCALE GENOMIC DNA]</scope>
    <source>
        <strain evidence="6 7">VK-A60T</strain>
    </source>
</reference>
<evidence type="ECO:0000313" key="7">
    <source>
        <dbReference type="Proteomes" id="UP000259636"/>
    </source>
</evidence>
<feature type="region of interest" description="Disordered" evidence="4">
    <location>
        <begin position="1"/>
        <end position="42"/>
    </location>
</feature>
<dbReference type="GO" id="GO:0003677">
    <property type="term" value="F:DNA binding"/>
    <property type="evidence" value="ECO:0007669"/>
    <property type="project" value="UniProtKB-KW"/>
</dbReference>
<organism evidence="6 7">
    <name type="scientific">Streptomyces koyangensis</name>
    <dbReference type="NCBI Taxonomy" id="188770"/>
    <lineage>
        <taxon>Bacteria</taxon>
        <taxon>Bacillati</taxon>
        <taxon>Actinomycetota</taxon>
        <taxon>Actinomycetes</taxon>
        <taxon>Kitasatosporales</taxon>
        <taxon>Streptomycetaceae</taxon>
        <taxon>Streptomyces</taxon>
        <taxon>Streptomyces aurantiacus group</taxon>
    </lineage>
</organism>
<dbReference type="AlphaFoldDB" id="A0A385DDF6"/>
<evidence type="ECO:0000256" key="2">
    <source>
        <dbReference type="ARBA" id="ARBA00023125"/>
    </source>
</evidence>
<dbReference type="PROSITE" id="PS51118">
    <property type="entry name" value="HTH_HXLR"/>
    <property type="match status" value="1"/>
</dbReference>